<evidence type="ECO:0000256" key="9">
    <source>
        <dbReference type="PIRSR" id="PIRSR600821-52"/>
    </source>
</evidence>
<dbReference type="GO" id="GO:0009252">
    <property type="term" value="P:peptidoglycan biosynthetic process"/>
    <property type="evidence" value="ECO:0007669"/>
    <property type="project" value="TreeGrafter"/>
</dbReference>
<dbReference type="Pfam" id="PF00842">
    <property type="entry name" value="Ala_racemase_C"/>
    <property type="match status" value="1"/>
</dbReference>
<keyword evidence="4 7" id="KW-0663">Pyridoxal phosphate</keyword>
<dbReference type="eggNOG" id="COG0787">
    <property type="taxonomic scope" value="Bacteria"/>
</dbReference>
<dbReference type="EC" id="5.1.1.1" evidence="3 7"/>
<name>A6W5X7_KINRD</name>
<dbReference type="HOGENOM" id="CLU_028393_0_0_11"/>
<evidence type="ECO:0000313" key="11">
    <source>
        <dbReference type="EMBL" id="ABS02216.1"/>
    </source>
</evidence>
<dbReference type="InterPro" id="IPR000821">
    <property type="entry name" value="Ala_racemase"/>
</dbReference>
<dbReference type="SMART" id="SM01005">
    <property type="entry name" value="Ala_racemase_C"/>
    <property type="match status" value="1"/>
</dbReference>
<dbReference type="GO" id="GO:0030632">
    <property type="term" value="P:D-alanine biosynthetic process"/>
    <property type="evidence" value="ECO:0007669"/>
    <property type="project" value="UniProtKB-UniRule"/>
</dbReference>
<comment type="pathway">
    <text evidence="7">Amino-acid biosynthesis; D-alanine biosynthesis; D-alanine from L-alanine: step 1/1.</text>
</comment>
<dbReference type="Proteomes" id="UP000001116">
    <property type="component" value="Chromosome"/>
</dbReference>
<dbReference type="CDD" id="cd00430">
    <property type="entry name" value="PLPDE_III_AR"/>
    <property type="match status" value="1"/>
</dbReference>
<dbReference type="PANTHER" id="PTHR30511:SF0">
    <property type="entry name" value="ALANINE RACEMASE, CATABOLIC-RELATED"/>
    <property type="match status" value="1"/>
</dbReference>
<feature type="binding site" evidence="7 9">
    <location>
        <position position="137"/>
    </location>
    <ligand>
        <name>substrate</name>
    </ligand>
</feature>
<dbReference type="AlphaFoldDB" id="A6W5X7"/>
<evidence type="ECO:0000256" key="6">
    <source>
        <dbReference type="ARBA" id="ARBA00072221"/>
    </source>
</evidence>
<evidence type="ECO:0000256" key="3">
    <source>
        <dbReference type="ARBA" id="ARBA00013089"/>
    </source>
</evidence>
<dbReference type="HAMAP" id="MF_01201">
    <property type="entry name" value="Ala_racemase"/>
    <property type="match status" value="1"/>
</dbReference>
<dbReference type="PANTHER" id="PTHR30511">
    <property type="entry name" value="ALANINE RACEMASE"/>
    <property type="match status" value="1"/>
</dbReference>
<feature type="active site" description="Proton acceptor; specific for L-alanine" evidence="7">
    <location>
        <position position="271"/>
    </location>
</feature>
<dbReference type="InterPro" id="IPR001608">
    <property type="entry name" value="Ala_racemase_N"/>
</dbReference>
<feature type="domain" description="Alanine racemase C-terminal" evidence="10">
    <location>
        <begin position="250"/>
        <end position="381"/>
    </location>
</feature>
<dbReference type="InterPro" id="IPR009006">
    <property type="entry name" value="Ala_racemase/Decarboxylase_C"/>
</dbReference>
<comment type="similarity">
    <text evidence="7">Belongs to the alanine racemase family.</text>
</comment>
<dbReference type="PRINTS" id="PR00992">
    <property type="entry name" value="ALARACEMASE"/>
</dbReference>
<feature type="modified residue" description="N6-(pyridoxal phosphate)lysine" evidence="7 8">
    <location>
        <position position="39"/>
    </location>
</feature>
<dbReference type="Gene3D" id="2.40.37.10">
    <property type="entry name" value="Lyase, Ornithine Decarboxylase, Chain A, domain 1"/>
    <property type="match status" value="1"/>
</dbReference>
<reference evidence="12" key="1">
    <citation type="journal article" date="2008" name="PLoS ONE">
        <title>Survival in nuclear waste, extreme resistance, and potential applications gleaned from the genome sequence of Kineococcus radiotolerans SRS30216.</title>
        <authorList>
            <person name="Bagwell C.E."/>
            <person name="Bhat S."/>
            <person name="Hawkins G.M."/>
            <person name="Smith B.W."/>
            <person name="Biswas T."/>
            <person name="Hoover T.R."/>
            <person name="Saunders E."/>
            <person name="Han C.S."/>
            <person name="Tsodikov O.V."/>
            <person name="Shimkets L.J."/>
        </authorList>
    </citation>
    <scope>NUCLEOTIDE SEQUENCE [LARGE SCALE GENOMIC DNA]</scope>
    <source>
        <strain evidence="12">ATCC BAA-149 / DSM 14245 / SRS30216</strain>
    </source>
</reference>
<dbReference type="GO" id="GO:0005829">
    <property type="term" value="C:cytosol"/>
    <property type="evidence" value="ECO:0007669"/>
    <property type="project" value="TreeGrafter"/>
</dbReference>
<dbReference type="InterPro" id="IPR020622">
    <property type="entry name" value="Ala_racemase_pyridoxalP-BS"/>
</dbReference>
<comment type="catalytic activity">
    <reaction evidence="1 7">
        <text>L-alanine = D-alanine</text>
        <dbReference type="Rhea" id="RHEA:20249"/>
        <dbReference type="ChEBI" id="CHEBI:57416"/>
        <dbReference type="ChEBI" id="CHEBI:57972"/>
        <dbReference type="EC" id="5.1.1.1"/>
    </reaction>
</comment>
<evidence type="ECO:0000256" key="5">
    <source>
        <dbReference type="ARBA" id="ARBA00023235"/>
    </source>
</evidence>
<feature type="active site" description="Proton acceptor; specific for D-alanine" evidence="7">
    <location>
        <position position="39"/>
    </location>
</feature>
<dbReference type="InterPro" id="IPR011079">
    <property type="entry name" value="Ala_racemase_C"/>
</dbReference>
<evidence type="ECO:0000256" key="7">
    <source>
        <dbReference type="HAMAP-Rule" id="MF_01201"/>
    </source>
</evidence>
<keyword evidence="5 7" id="KW-0413">Isomerase</keyword>
<dbReference type="PROSITE" id="PS00395">
    <property type="entry name" value="ALANINE_RACEMASE"/>
    <property type="match status" value="1"/>
</dbReference>
<protein>
    <recommendedName>
        <fullName evidence="6 7">Alanine racemase</fullName>
        <ecNumber evidence="3 7">5.1.1.1</ecNumber>
    </recommendedName>
</protein>
<proteinExistence type="inferred from homology"/>
<dbReference type="UniPathway" id="UPA00042">
    <property type="reaction ID" value="UER00497"/>
</dbReference>
<dbReference type="STRING" id="266940.Krad_0727"/>
<evidence type="ECO:0000256" key="8">
    <source>
        <dbReference type="PIRSR" id="PIRSR600821-50"/>
    </source>
</evidence>
<keyword evidence="12" id="KW-1185">Reference proteome</keyword>
<gene>
    <name evidence="11" type="ordered locus">Krad_0727</name>
</gene>
<accession>A6W5X7</accession>
<comment type="cofactor">
    <cofactor evidence="2 7 8">
        <name>pyridoxal 5'-phosphate</name>
        <dbReference type="ChEBI" id="CHEBI:597326"/>
    </cofactor>
</comment>
<dbReference type="EMBL" id="CP000750">
    <property type="protein sequence ID" value="ABS02216.1"/>
    <property type="molecule type" value="Genomic_DNA"/>
</dbReference>
<evidence type="ECO:0000259" key="10">
    <source>
        <dbReference type="SMART" id="SM01005"/>
    </source>
</evidence>
<dbReference type="KEGG" id="kra:Krad_0727"/>
<dbReference type="SUPFAM" id="SSF51419">
    <property type="entry name" value="PLP-binding barrel"/>
    <property type="match status" value="1"/>
</dbReference>
<evidence type="ECO:0000256" key="1">
    <source>
        <dbReference type="ARBA" id="ARBA00000316"/>
    </source>
</evidence>
<evidence type="ECO:0000313" key="12">
    <source>
        <dbReference type="Proteomes" id="UP000001116"/>
    </source>
</evidence>
<evidence type="ECO:0000256" key="2">
    <source>
        <dbReference type="ARBA" id="ARBA00001933"/>
    </source>
</evidence>
<organism evidence="11 12">
    <name type="scientific">Kineococcus radiotolerans (strain ATCC BAA-149 / DSM 14245 / SRS30216)</name>
    <dbReference type="NCBI Taxonomy" id="266940"/>
    <lineage>
        <taxon>Bacteria</taxon>
        <taxon>Bacillati</taxon>
        <taxon>Actinomycetota</taxon>
        <taxon>Actinomycetes</taxon>
        <taxon>Kineosporiales</taxon>
        <taxon>Kineosporiaceae</taxon>
        <taxon>Kineococcus</taxon>
    </lineage>
</organism>
<dbReference type="InterPro" id="IPR029066">
    <property type="entry name" value="PLP-binding_barrel"/>
</dbReference>
<dbReference type="RefSeq" id="WP_012084936.1">
    <property type="nucleotide sequence ID" value="NC_009664.2"/>
</dbReference>
<dbReference type="NCBIfam" id="TIGR00492">
    <property type="entry name" value="alr"/>
    <property type="match status" value="1"/>
</dbReference>
<sequence>MQPRPGVPAEAVVDLDAIARNVAVVRERVGGPQVMAVVKADAYGHGLVPAARAALAGGATWLGVAHVHEALALRGAGVEADLLAWILTPGTDLVPALRRGVDVSVAAVWALEEVVAAARASATTARIHLEVDTGMSRGGASPEEWPALLDAVAGHVADGTVRVRGTWAHFASADVPGDPSVPAQLAAFEAALGTARRHGVEPGLRHHANSAAALFVPQARYDLVRVGLAAYGLSPAPDLATGADLGLVPAMTLQARLAHVRRVPRGAGVSYGLTYTAERDTTLGLVPLGYGDGLPRHASWDGERSGEVLVAGARRRIAGRVCMDQVVLDLGDDAVAPGEVAVVLGPGTRGEATADDWARAAGTISWEIVTRVGARVPRRYTGRLAEDLATGPAEVPAAGLAAPLADPADLVGDRA</sequence>
<dbReference type="SUPFAM" id="SSF50621">
    <property type="entry name" value="Alanine racemase C-terminal domain-like"/>
    <property type="match status" value="1"/>
</dbReference>
<dbReference type="Gene3D" id="3.20.20.10">
    <property type="entry name" value="Alanine racemase"/>
    <property type="match status" value="1"/>
</dbReference>
<evidence type="ECO:0000256" key="4">
    <source>
        <dbReference type="ARBA" id="ARBA00022898"/>
    </source>
</evidence>
<feature type="binding site" evidence="7 9">
    <location>
        <position position="323"/>
    </location>
    <ligand>
        <name>substrate</name>
    </ligand>
</feature>
<dbReference type="GO" id="GO:0008784">
    <property type="term" value="F:alanine racemase activity"/>
    <property type="evidence" value="ECO:0007669"/>
    <property type="project" value="UniProtKB-UniRule"/>
</dbReference>
<dbReference type="Pfam" id="PF01168">
    <property type="entry name" value="Ala_racemase_N"/>
    <property type="match status" value="1"/>
</dbReference>
<dbReference type="FunFam" id="2.40.37.10:FF:000015">
    <property type="entry name" value="Alanine racemase"/>
    <property type="match status" value="1"/>
</dbReference>
<dbReference type="FunFam" id="3.20.20.10:FF:000002">
    <property type="entry name" value="Alanine racemase"/>
    <property type="match status" value="1"/>
</dbReference>
<comment type="function">
    <text evidence="7">Catalyzes the interconversion of L-alanine and D-alanine. May also act on other amino acids.</text>
</comment>
<dbReference type="GO" id="GO:0030170">
    <property type="term" value="F:pyridoxal phosphate binding"/>
    <property type="evidence" value="ECO:0007669"/>
    <property type="project" value="UniProtKB-UniRule"/>
</dbReference>